<accession>A0AA39M3W3</accession>
<reference evidence="2" key="1">
    <citation type="submission" date="2023-06" db="EMBL/GenBank/DDBJ databases">
        <title>Genomic analysis of the entomopathogenic nematode Steinernema hermaphroditum.</title>
        <authorList>
            <person name="Schwarz E.M."/>
            <person name="Heppert J.K."/>
            <person name="Baniya A."/>
            <person name="Schwartz H.T."/>
            <person name="Tan C.-H."/>
            <person name="Antoshechkin I."/>
            <person name="Sternberg P.W."/>
            <person name="Goodrich-Blair H."/>
            <person name="Dillman A.R."/>
        </authorList>
    </citation>
    <scope>NUCLEOTIDE SEQUENCE</scope>
    <source>
        <strain evidence="2">PS9179</strain>
        <tissue evidence="2">Whole animal</tissue>
    </source>
</reference>
<sequence length="228" mass="26465">MISTSAILSYKMRALLFLPLLFCASQASYNYRRVYKNAPTMEVLGVVHTADCYEAGTYNDVTINVGFIDESDTLLWKIQLPPIKGKGNLDRNQYTEVSKNVSREEIDRVEEACFNYAKTKPEFSLRYKMCMYSNILSFDVFTVVQYGPAWKPGTIDIALTYTTQNGGFIYDATAYQPVEHCDYDWVHLFYNMKLRKNVKEVYLRKYHTTHKNYLPSKFFVVGDTFPDI</sequence>
<dbReference type="EMBL" id="JAUCMV010000002">
    <property type="protein sequence ID" value="KAK0419793.1"/>
    <property type="molecule type" value="Genomic_DNA"/>
</dbReference>
<dbReference type="AlphaFoldDB" id="A0AA39M3W3"/>
<feature type="chain" id="PRO_5041323594" evidence="1">
    <location>
        <begin position="28"/>
        <end position="228"/>
    </location>
</feature>
<dbReference type="Proteomes" id="UP001175271">
    <property type="component" value="Unassembled WGS sequence"/>
</dbReference>
<proteinExistence type="predicted"/>
<comment type="caution">
    <text evidence="2">The sequence shown here is derived from an EMBL/GenBank/DDBJ whole genome shotgun (WGS) entry which is preliminary data.</text>
</comment>
<evidence type="ECO:0000313" key="2">
    <source>
        <dbReference type="EMBL" id="KAK0419793.1"/>
    </source>
</evidence>
<keyword evidence="1" id="KW-0732">Signal</keyword>
<evidence type="ECO:0000256" key="1">
    <source>
        <dbReference type="SAM" id="SignalP"/>
    </source>
</evidence>
<name>A0AA39M3W3_9BILA</name>
<evidence type="ECO:0000313" key="3">
    <source>
        <dbReference type="Proteomes" id="UP001175271"/>
    </source>
</evidence>
<keyword evidence="3" id="KW-1185">Reference proteome</keyword>
<protein>
    <submittedName>
        <fullName evidence="2">Uncharacterized protein</fullName>
    </submittedName>
</protein>
<organism evidence="2 3">
    <name type="scientific">Steinernema hermaphroditum</name>
    <dbReference type="NCBI Taxonomy" id="289476"/>
    <lineage>
        <taxon>Eukaryota</taxon>
        <taxon>Metazoa</taxon>
        <taxon>Ecdysozoa</taxon>
        <taxon>Nematoda</taxon>
        <taxon>Chromadorea</taxon>
        <taxon>Rhabditida</taxon>
        <taxon>Tylenchina</taxon>
        <taxon>Panagrolaimomorpha</taxon>
        <taxon>Strongyloidoidea</taxon>
        <taxon>Steinernematidae</taxon>
        <taxon>Steinernema</taxon>
    </lineage>
</organism>
<feature type="signal peptide" evidence="1">
    <location>
        <begin position="1"/>
        <end position="27"/>
    </location>
</feature>
<gene>
    <name evidence="2" type="ORF">QR680_014321</name>
</gene>